<sequence length="244" mass="27287">MAPSLNSTFGAGMIGLFASATLYGVTLLQTFRYFRRYPDDRVSLKWLISALCFADTAHLVLCTWSFHWYLVVNFGNVENLSIPHWTMNLQATVNGFIGVSFLLFNARRVYHMSSKICLAASIFTLAMVHGTLCIYFSVESFVLDDFMEYSKLTWVICVGLGSSAAANILAALSLCYCLKKSRTSFLCSNALITRLMLYTINSGILTSITATISLATFAAMPTNFIWLSFFWILGRFYVNSLLAM</sequence>
<name>A0A4Y7Q034_9AGAM</name>
<dbReference type="PANTHER" id="PTHR40465">
    <property type="entry name" value="CHROMOSOME 1, WHOLE GENOME SHOTGUN SEQUENCE"/>
    <property type="match status" value="1"/>
</dbReference>
<gene>
    <name evidence="3" type="ORF">BD410DRAFT_313750</name>
</gene>
<keyword evidence="1" id="KW-0812">Transmembrane</keyword>
<feature type="transmembrane region" description="Helical" evidence="1">
    <location>
        <begin position="82"/>
        <end position="104"/>
    </location>
</feature>
<feature type="transmembrane region" description="Helical" evidence="1">
    <location>
        <begin position="46"/>
        <end position="70"/>
    </location>
</feature>
<reference evidence="3 4" key="1">
    <citation type="submission" date="2018-06" db="EMBL/GenBank/DDBJ databases">
        <title>A transcriptomic atlas of mushroom development highlights an independent origin of complex multicellularity.</title>
        <authorList>
            <consortium name="DOE Joint Genome Institute"/>
            <person name="Krizsan K."/>
            <person name="Almasi E."/>
            <person name="Merenyi Z."/>
            <person name="Sahu N."/>
            <person name="Viragh M."/>
            <person name="Koszo T."/>
            <person name="Mondo S."/>
            <person name="Kiss B."/>
            <person name="Balint B."/>
            <person name="Kues U."/>
            <person name="Barry K."/>
            <person name="Hegedus J.C."/>
            <person name="Henrissat B."/>
            <person name="Johnson J."/>
            <person name="Lipzen A."/>
            <person name="Ohm R."/>
            <person name="Nagy I."/>
            <person name="Pangilinan J."/>
            <person name="Yan J."/>
            <person name="Xiong Y."/>
            <person name="Grigoriev I.V."/>
            <person name="Hibbett D.S."/>
            <person name="Nagy L.G."/>
        </authorList>
    </citation>
    <scope>NUCLEOTIDE SEQUENCE [LARGE SCALE GENOMIC DNA]</scope>
    <source>
        <strain evidence="3 4">SZMC22713</strain>
    </source>
</reference>
<dbReference type="EMBL" id="ML170183">
    <property type="protein sequence ID" value="TDL21017.1"/>
    <property type="molecule type" value="Genomic_DNA"/>
</dbReference>
<protein>
    <recommendedName>
        <fullName evidence="2">DUF6534 domain-containing protein</fullName>
    </recommendedName>
</protein>
<evidence type="ECO:0000313" key="4">
    <source>
        <dbReference type="Proteomes" id="UP000294933"/>
    </source>
</evidence>
<dbReference type="OrthoDB" id="2535105at2759"/>
<feature type="domain" description="DUF6534" evidence="2">
    <location>
        <begin position="163"/>
        <end position="244"/>
    </location>
</feature>
<keyword evidence="4" id="KW-1185">Reference proteome</keyword>
<dbReference type="PANTHER" id="PTHR40465:SF1">
    <property type="entry name" value="DUF6534 DOMAIN-CONTAINING PROTEIN"/>
    <property type="match status" value="1"/>
</dbReference>
<feature type="transmembrane region" description="Helical" evidence="1">
    <location>
        <begin position="195"/>
        <end position="218"/>
    </location>
</feature>
<keyword evidence="1" id="KW-0472">Membrane</keyword>
<feature type="transmembrane region" description="Helical" evidence="1">
    <location>
        <begin position="224"/>
        <end position="243"/>
    </location>
</feature>
<feature type="transmembrane region" description="Helical" evidence="1">
    <location>
        <begin position="152"/>
        <end position="174"/>
    </location>
</feature>
<keyword evidence="1" id="KW-1133">Transmembrane helix</keyword>
<evidence type="ECO:0000256" key="1">
    <source>
        <dbReference type="SAM" id="Phobius"/>
    </source>
</evidence>
<feature type="transmembrane region" description="Helical" evidence="1">
    <location>
        <begin position="116"/>
        <end position="137"/>
    </location>
</feature>
<dbReference type="InterPro" id="IPR045339">
    <property type="entry name" value="DUF6534"/>
</dbReference>
<proteinExistence type="predicted"/>
<dbReference type="Proteomes" id="UP000294933">
    <property type="component" value="Unassembled WGS sequence"/>
</dbReference>
<feature type="transmembrane region" description="Helical" evidence="1">
    <location>
        <begin position="12"/>
        <end position="34"/>
    </location>
</feature>
<evidence type="ECO:0000313" key="3">
    <source>
        <dbReference type="EMBL" id="TDL21017.1"/>
    </source>
</evidence>
<accession>A0A4Y7Q034</accession>
<organism evidence="3 4">
    <name type="scientific">Rickenella mellea</name>
    <dbReference type="NCBI Taxonomy" id="50990"/>
    <lineage>
        <taxon>Eukaryota</taxon>
        <taxon>Fungi</taxon>
        <taxon>Dikarya</taxon>
        <taxon>Basidiomycota</taxon>
        <taxon>Agaricomycotina</taxon>
        <taxon>Agaricomycetes</taxon>
        <taxon>Hymenochaetales</taxon>
        <taxon>Rickenellaceae</taxon>
        <taxon>Rickenella</taxon>
    </lineage>
</organism>
<dbReference type="AlphaFoldDB" id="A0A4Y7Q034"/>
<evidence type="ECO:0000259" key="2">
    <source>
        <dbReference type="Pfam" id="PF20152"/>
    </source>
</evidence>
<dbReference type="VEuPathDB" id="FungiDB:BD410DRAFT_313750"/>
<dbReference type="Pfam" id="PF20152">
    <property type="entry name" value="DUF6534"/>
    <property type="match status" value="1"/>
</dbReference>
<dbReference type="STRING" id="50990.A0A4Y7Q034"/>